<protein>
    <submittedName>
        <fullName evidence="3">Thiol:disulfide interchange protein</fullName>
    </submittedName>
</protein>
<dbReference type="SUPFAM" id="SSF52833">
    <property type="entry name" value="Thioredoxin-like"/>
    <property type="match status" value="1"/>
</dbReference>
<reference evidence="3" key="1">
    <citation type="submission" date="2017-10" db="EMBL/GenBank/DDBJ databases">
        <title>Massilia psychrophilum sp. nov., a novel purple-pigmented bacterium isolated from Tianshan glacier, Xinjiang Municipality, China.</title>
        <authorList>
            <person name="Wang H."/>
        </authorList>
    </citation>
    <scope>NUCLEOTIDE SEQUENCE [LARGE SCALE GENOMIC DNA]</scope>
    <source>
        <strain evidence="3">B2</strain>
    </source>
</reference>
<feature type="chain" id="PRO_5013561557" evidence="1">
    <location>
        <begin position="27"/>
        <end position="169"/>
    </location>
</feature>
<dbReference type="Pfam" id="PF08534">
    <property type="entry name" value="Redoxin"/>
    <property type="match status" value="1"/>
</dbReference>
<dbReference type="PROSITE" id="PS51352">
    <property type="entry name" value="THIOREDOXIN_2"/>
    <property type="match status" value="1"/>
</dbReference>
<dbReference type="GO" id="GO:0016491">
    <property type="term" value="F:oxidoreductase activity"/>
    <property type="evidence" value="ECO:0007669"/>
    <property type="project" value="InterPro"/>
</dbReference>
<dbReference type="AlphaFoldDB" id="A0A2D2DPM5"/>
<dbReference type="CDD" id="cd02966">
    <property type="entry name" value="TlpA_like_family"/>
    <property type="match status" value="1"/>
</dbReference>
<keyword evidence="1" id="KW-0732">Signal</keyword>
<dbReference type="InterPro" id="IPR036249">
    <property type="entry name" value="Thioredoxin-like_sf"/>
</dbReference>
<dbReference type="InterPro" id="IPR013766">
    <property type="entry name" value="Thioredoxin_domain"/>
</dbReference>
<dbReference type="PANTHER" id="PTHR42852">
    <property type="entry name" value="THIOL:DISULFIDE INTERCHANGE PROTEIN DSBE"/>
    <property type="match status" value="1"/>
</dbReference>
<dbReference type="RefSeq" id="WP_099878641.1">
    <property type="nucleotide sequence ID" value="NZ_CP024608.1"/>
</dbReference>
<dbReference type="InterPro" id="IPR050553">
    <property type="entry name" value="Thioredoxin_ResA/DsbE_sf"/>
</dbReference>
<dbReference type="Proteomes" id="UP000229897">
    <property type="component" value="Chromosome"/>
</dbReference>
<accession>A0A2D2DPM5</accession>
<dbReference type="PANTHER" id="PTHR42852:SF18">
    <property type="entry name" value="CHROMOSOME UNDETERMINED SCAFFOLD_47, WHOLE GENOME SHOTGUN SEQUENCE"/>
    <property type="match status" value="1"/>
</dbReference>
<keyword evidence="4" id="KW-1185">Reference proteome</keyword>
<sequence length="169" mass="17805">MNNFKRNTRALAASLVLALLAVPASALEAGKPAPAFDLAGPDGAVKLDKYAGKVVYVDFWASWCGPCRQSFPWMNDMQAKYGAQGLQIVGVNVDAKVEDARAFLAGTPAKFAIGFDPAGATPRSYGIKGMPSSVLIGADGKVLFEHSGFKAADREELETKIKAALGAKK</sequence>
<organism evidence="3 4">
    <name type="scientific">Massilia violaceinigra</name>
    <dbReference type="NCBI Taxonomy" id="2045208"/>
    <lineage>
        <taxon>Bacteria</taxon>
        <taxon>Pseudomonadati</taxon>
        <taxon>Pseudomonadota</taxon>
        <taxon>Betaproteobacteria</taxon>
        <taxon>Burkholderiales</taxon>
        <taxon>Oxalobacteraceae</taxon>
        <taxon>Telluria group</taxon>
        <taxon>Massilia</taxon>
    </lineage>
</organism>
<gene>
    <name evidence="3" type="ORF">CR152_22275</name>
</gene>
<name>A0A2D2DPM5_9BURK</name>
<dbReference type="Gene3D" id="3.40.30.10">
    <property type="entry name" value="Glutaredoxin"/>
    <property type="match status" value="1"/>
</dbReference>
<evidence type="ECO:0000259" key="2">
    <source>
        <dbReference type="PROSITE" id="PS51352"/>
    </source>
</evidence>
<dbReference type="InterPro" id="IPR013740">
    <property type="entry name" value="Redoxin"/>
</dbReference>
<evidence type="ECO:0000256" key="1">
    <source>
        <dbReference type="SAM" id="SignalP"/>
    </source>
</evidence>
<proteinExistence type="predicted"/>
<dbReference type="EMBL" id="CP024608">
    <property type="protein sequence ID" value="ATQ76937.1"/>
    <property type="molecule type" value="Genomic_DNA"/>
</dbReference>
<dbReference type="KEGG" id="mass:CR152_22275"/>
<evidence type="ECO:0000313" key="4">
    <source>
        <dbReference type="Proteomes" id="UP000229897"/>
    </source>
</evidence>
<evidence type="ECO:0000313" key="3">
    <source>
        <dbReference type="EMBL" id="ATQ76937.1"/>
    </source>
</evidence>
<feature type="signal peptide" evidence="1">
    <location>
        <begin position="1"/>
        <end position="26"/>
    </location>
</feature>
<feature type="domain" description="Thioredoxin" evidence="2">
    <location>
        <begin position="27"/>
        <end position="166"/>
    </location>
</feature>
<dbReference type="OrthoDB" id="9811352at2"/>